<dbReference type="EMBL" id="NAJM01000054">
    <property type="protein sequence ID" value="RVX66911.1"/>
    <property type="molecule type" value="Genomic_DNA"/>
</dbReference>
<dbReference type="VEuPathDB" id="FungiDB:PV10_04521"/>
<comment type="caution">
    <text evidence="1">The sequence shown here is derived from an EMBL/GenBank/DDBJ whole genome shotgun (WGS) entry which is preliminary data.</text>
</comment>
<dbReference type="Proteomes" id="UP000288859">
    <property type="component" value="Unassembled WGS sequence"/>
</dbReference>
<proteinExistence type="predicted"/>
<dbReference type="AlphaFoldDB" id="A0A438MVN0"/>
<evidence type="ECO:0000313" key="1">
    <source>
        <dbReference type="EMBL" id="RVX66911.1"/>
    </source>
</evidence>
<protein>
    <submittedName>
        <fullName evidence="1">Uncharacterized protein</fullName>
    </submittedName>
</protein>
<gene>
    <name evidence="1" type="ORF">B0A52_09035</name>
</gene>
<name>A0A438MVN0_EXOME</name>
<sequence>MIYSGYYNLKKAQIDAENKTKKFFKKALEQLKPLPPDQIQEPDTFYGPIIRKGPLFVHH</sequence>
<dbReference type="OrthoDB" id="10374921at2759"/>
<reference evidence="1 2" key="1">
    <citation type="submission" date="2017-03" db="EMBL/GenBank/DDBJ databases">
        <title>Genomes of endolithic fungi from Antarctica.</title>
        <authorList>
            <person name="Coleine C."/>
            <person name="Masonjones S."/>
            <person name="Stajich J.E."/>
        </authorList>
    </citation>
    <scope>NUCLEOTIDE SEQUENCE [LARGE SCALE GENOMIC DNA]</scope>
    <source>
        <strain evidence="1 2">CCFEE 6314</strain>
    </source>
</reference>
<accession>A0A438MVN0</accession>
<organism evidence="1 2">
    <name type="scientific">Exophiala mesophila</name>
    <name type="common">Black yeast-like fungus</name>
    <dbReference type="NCBI Taxonomy" id="212818"/>
    <lineage>
        <taxon>Eukaryota</taxon>
        <taxon>Fungi</taxon>
        <taxon>Dikarya</taxon>
        <taxon>Ascomycota</taxon>
        <taxon>Pezizomycotina</taxon>
        <taxon>Eurotiomycetes</taxon>
        <taxon>Chaetothyriomycetidae</taxon>
        <taxon>Chaetothyriales</taxon>
        <taxon>Herpotrichiellaceae</taxon>
        <taxon>Exophiala</taxon>
    </lineage>
</organism>
<evidence type="ECO:0000313" key="2">
    <source>
        <dbReference type="Proteomes" id="UP000288859"/>
    </source>
</evidence>